<dbReference type="PANTHER" id="PTHR46844">
    <property type="entry name" value="SLR5058 PROTEIN"/>
    <property type="match status" value="1"/>
</dbReference>
<dbReference type="Pfam" id="PF22727">
    <property type="entry name" value="NCH2"/>
    <property type="match status" value="1"/>
</dbReference>
<feature type="domain" description="NACHT" evidence="1">
    <location>
        <begin position="124"/>
        <end position="276"/>
    </location>
</feature>
<evidence type="ECO:0000313" key="3">
    <source>
        <dbReference type="EMBL" id="WNZ46194.1"/>
    </source>
</evidence>
<reference evidence="3" key="2">
    <citation type="submission" date="2023-07" db="EMBL/GenBank/DDBJ databases">
        <authorList>
            <person name="Bai X.-H."/>
            <person name="Wang H.-H."/>
            <person name="Wang J."/>
            <person name="Ma M.-Y."/>
            <person name="Hu H.-H."/>
            <person name="Song Z.-L."/>
            <person name="Ma H.-G."/>
            <person name="Fan Y."/>
            <person name="Du C.-Y."/>
            <person name="Xu J.-C."/>
        </authorList>
    </citation>
    <scope>NUCLEOTIDE SEQUENCE</scope>
    <source>
        <strain evidence="3">CZ1</strain>
    </source>
</reference>
<dbReference type="EMBL" id="CP130144">
    <property type="protein sequence ID" value="WNZ46264.1"/>
    <property type="molecule type" value="Genomic_DNA"/>
</dbReference>
<feature type="domain" description="NACHT conflict system C-terminal helical" evidence="2">
    <location>
        <begin position="615"/>
        <end position="700"/>
    </location>
</feature>
<name>A0AA97AR29_LEPBY</name>
<accession>A0AA97AR29</accession>
<dbReference type="Pfam" id="PF05729">
    <property type="entry name" value="NACHT"/>
    <property type="match status" value="1"/>
</dbReference>
<sequence>MTIDPISQAVITNLIKLAIEAGWKQAGNQIDKKIQQQVGHAIEEYVRTYEKRHCTLKYDCLRMDNSLTLEEIYTDVQVLNTRESRRFESPEALKELFLETGRGFIFEKTTRQEGIAVANLEPRLMVLGSPGIGKSTFLRKVGLEALKWETARYRHELIPVFIELKQFGDQHSEIEKLIAEEFETCGFPNAEVFTQNLLKAGKLLILLDGLDEVPTAYVDRAISQIETFVDKYDKNRFIASCRIAAYKGGFRRFKDVTMANFNDSQMKTFVKQWFRREPKVSEQYWQLLDSSEYKAVKELGQTPLLLTLLCAVYDESQSLPKRRSALYGEALEVWLKKWAAERRVHRDPIYQELNLQLEQVLLSEIAHQSFAEDQLFFSKRELTEQIRAFLVNNLNAPKHLDAEAVLYAIQVQQGILVERARDTYSFSHLTFQEYLTAQYIVDEQQIETLVQHHLTDSRWCEVFFLVSGLMRSADALLENMERRIQRFINTEKLQSLISWAEQYTKNSEDGYKPVAKRAVAISYALDLALARALDRSDSHHIFDINLDNIRAIARAFNLDLAPDLAFGRVIARTIDPKIDNDDKGFDKAFIYALNCITTLDKANILSSFDYITLLSQLEVLVNQVPRDNEPYAVRQAFADRIRQIWYDAFHIDSDWLNLSREEARLLENYLYTNELMIRCKEAALRVSPHVWDAIESRMLTVSDNEINL</sequence>
<dbReference type="InterPro" id="IPR054501">
    <property type="entry name" value="NCH2"/>
</dbReference>
<evidence type="ECO:0000259" key="1">
    <source>
        <dbReference type="Pfam" id="PF05729"/>
    </source>
</evidence>
<dbReference type="InterPro" id="IPR007111">
    <property type="entry name" value="NACHT_NTPase"/>
</dbReference>
<dbReference type="InterPro" id="IPR027417">
    <property type="entry name" value="P-loop_NTPase"/>
</dbReference>
<evidence type="ECO:0000259" key="2">
    <source>
        <dbReference type="Pfam" id="PF22727"/>
    </source>
</evidence>
<evidence type="ECO:0000313" key="4">
    <source>
        <dbReference type="EMBL" id="WNZ46264.1"/>
    </source>
</evidence>
<dbReference type="EMBL" id="CP130144">
    <property type="protein sequence ID" value="WNZ46194.1"/>
    <property type="molecule type" value="Genomic_DNA"/>
</dbReference>
<dbReference type="PANTHER" id="PTHR46844:SF1">
    <property type="entry name" value="SLR5058 PROTEIN"/>
    <property type="match status" value="1"/>
</dbReference>
<dbReference type="RefSeq" id="WP_316427439.1">
    <property type="nucleotide sequence ID" value="NZ_CP130144.1"/>
</dbReference>
<gene>
    <name evidence="4" type="ORF">Q2T42_00235</name>
    <name evidence="3" type="ORF">Q2T42_30865</name>
</gene>
<dbReference type="AlphaFoldDB" id="A0AA97AR29"/>
<proteinExistence type="predicted"/>
<reference evidence="3" key="1">
    <citation type="journal article" date="2023" name="Plants (Basel)">
        <title>Genomic Analysis of Leptolyngbya boryana CZ1 Reveals Efficient Carbon Fixation Modules.</title>
        <authorList>
            <person name="Bai X."/>
            <person name="Wang H."/>
            <person name="Cheng W."/>
            <person name="Wang J."/>
            <person name="Ma M."/>
            <person name="Hu H."/>
            <person name="Song Z."/>
            <person name="Ma H."/>
            <person name="Fan Y."/>
            <person name="Du C."/>
            <person name="Xu J."/>
        </authorList>
    </citation>
    <scope>NUCLEOTIDE SEQUENCE</scope>
    <source>
        <strain evidence="3">CZ1</strain>
    </source>
</reference>
<dbReference type="SUPFAM" id="SSF52540">
    <property type="entry name" value="P-loop containing nucleoside triphosphate hydrolases"/>
    <property type="match status" value="1"/>
</dbReference>
<dbReference type="Gene3D" id="3.40.50.300">
    <property type="entry name" value="P-loop containing nucleotide triphosphate hydrolases"/>
    <property type="match status" value="1"/>
</dbReference>
<protein>
    <submittedName>
        <fullName evidence="3">NACHT domain-containing protein</fullName>
    </submittedName>
</protein>
<organism evidence="3">
    <name type="scientific">Leptolyngbya boryana CZ1</name>
    <dbReference type="NCBI Taxonomy" id="3060204"/>
    <lineage>
        <taxon>Bacteria</taxon>
        <taxon>Bacillati</taxon>
        <taxon>Cyanobacteriota</taxon>
        <taxon>Cyanophyceae</taxon>
        <taxon>Leptolyngbyales</taxon>
        <taxon>Leptolyngbyaceae</taxon>
        <taxon>Leptolyngbya group</taxon>
        <taxon>Leptolyngbya</taxon>
    </lineage>
</organism>